<proteinExistence type="predicted"/>
<organism evidence="2 3">
    <name type="scientific">Synechococcus phage S-P4</name>
    <dbReference type="NCBI Taxonomy" id="2484640"/>
    <lineage>
        <taxon>Viruses</taxon>
        <taxon>Duplodnaviria</taxon>
        <taxon>Heunggongvirae</taxon>
        <taxon>Uroviricota</taxon>
        <taxon>Caudoviricetes</taxon>
        <taxon>Pantevenvirales</taxon>
        <taxon>Kyanoviridae</taxon>
        <taxon>Leucotheavirus</taxon>
        <taxon>Leucotheavirus sp4</taxon>
    </lineage>
</organism>
<dbReference type="Proteomes" id="UP000281181">
    <property type="component" value="Segment"/>
</dbReference>
<evidence type="ECO:0000313" key="3">
    <source>
        <dbReference type="Proteomes" id="UP000281181"/>
    </source>
</evidence>
<dbReference type="KEGG" id="vg:55007360"/>
<feature type="transmembrane region" description="Helical" evidence="1">
    <location>
        <begin position="6"/>
        <end position="25"/>
    </location>
</feature>
<sequence length="47" mass="5095">MSDVQAALLFPFIPLLGYLLIELLLDQPDDDDDGGGGMMIPAYNPTQ</sequence>
<reference evidence="2 3" key="1">
    <citation type="submission" date="2018-09" db="EMBL/GenBank/DDBJ databases">
        <authorList>
            <person name="You S."/>
        </authorList>
    </citation>
    <scope>NUCLEOTIDE SEQUENCE [LARGE SCALE GENOMIC DNA]</scope>
</reference>
<protein>
    <submittedName>
        <fullName evidence="2">Uncharacterized protein</fullName>
    </submittedName>
</protein>
<evidence type="ECO:0000313" key="2">
    <source>
        <dbReference type="EMBL" id="AYR01941.1"/>
    </source>
</evidence>
<dbReference type="RefSeq" id="YP_009816126.1">
    <property type="nucleotide sequence ID" value="NC_048102.1"/>
</dbReference>
<keyword evidence="1" id="KW-0812">Transmembrane</keyword>
<name>A0A3G3M697_9CAUD</name>
<keyword evidence="3" id="KW-1185">Reference proteome</keyword>
<evidence type="ECO:0000256" key="1">
    <source>
        <dbReference type="SAM" id="Phobius"/>
    </source>
</evidence>
<keyword evidence="1" id="KW-1133">Transmembrane helix</keyword>
<accession>A0A3G3M697</accession>
<dbReference type="EMBL" id="MH920639">
    <property type="protein sequence ID" value="AYR01941.1"/>
    <property type="molecule type" value="Genomic_DNA"/>
</dbReference>
<keyword evidence="1" id="KW-0472">Membrane</keyword>
<dbReference type="GeneID" id="55007360"/>